<accession>A0ABY2JGN7</accession>
<keyword evidence="1" id="KW-0812">Transmembrane</keyword>
<protein>
    <recommendedName>
        <fullName evidence="4">DUF3311 domain-containing protein</fullName>
    </recommendedName>
</protein>
<keyword evidence="1" id="KW-0472">Membrane</keyword>
<proteinExistence type="predicted"/>
<evidence type="ECO:0000313" key="2">
    <source>
        <dbReference type="EMBL" id="TFD05285.1"/>
    </source>
</evidence>
<gene>
    <name evidence="2" type="ORF">E3T28_00660</name>
</gene>
<feature type="transmembrane region" description="Helical" evidence="1">
    <location>
        <begin position="26"/>
        <end position="43"/>
    </location>
</feature>
<evidence type="ECO:0000313" key="3">
    <source>
        <dbReference type="Proteomes" id="UP000297853"/>
    </source>
</evidence>
<reference evidence="2 3" key="1">
    <citation type="submission" date="2019-03" db="EMBL/GenBank/DDBJ databases">
        <title>Genomics of glacier-inhabiting Cryobacterium strains.</title>
        <authorList>
            <person name="Liu Q."/>
            <person name="Xin Y.-H."/>
        </authorList>
    </citation>
    <scope>NUCLEOTIDE SEQUENCE [LARGE SCALE GENOMIC DNA]</scope>
    <source>
        <strain evidence="2 3">TMT1-23-1</strain>
    </source>
</reference>
<organism evidence="2 3">
    <name type="scientific">Cryobacterium sinapicolor</name>
    <dbReference type="NCBI Taxonomy" id="1259236"/>
    <lineage>
        <taxon>Bacteria</taxon>
        <taxon>Bacillati</taxon>
        <taxon>Actinomycetota</taxon>
        <taxon>Actinomycetes</taxon>
        <taxon>Micrococcales</taxon>
        <taxon>Microbacteriaceae</taxon>
        <taxon>Cryobacterium</taxon>
    </lineage>
</organism>
<feature type="transmembrane region" description="Helical" evidence="1">
    <location>
        <begin position="49"/>
        <end position="70"/>
    </location>
</feature>
<keyword evidence="1" id="KW-1133">Transmembrane helix</keyword>
<dbReference type="Proteomes" id="UP000297853">
    <property type="component" value="Unassembled WGS sequence"/>
</dbReference>
<comment type="caution">
    <text evidence="2">The sequence shown here is derived from an EMBL/GenBank/DDBJ whole genome shotgun (WGS) entry which is preliminary data.</text>
</comment>
<dbReference type="EMBL" id="SOGQ01000009">
    <property type="protein sequence ID" value="TFD05285.1"/>
    <property type="molecule type" value="Genomic_DNA"/>
</dbReference>
<keyword evidence="3" id="KW-1185">Reference proteome</keyword>
<evidence type="ECO:0000256" key="1">
    <source>
        <dbReference type="SAM" id="Phobius"/>
    </source>
</evidence>
<name>A0ABY2JGN7_9MICO</name>
<sequence length="89" mass="10149">MDLRLLFPFRKDAGVAQRATPARRRFMWGVMVPYAITLVLTWIDVIPRWVLWPLLVAVFLLVTVLSNVWAGQDALAELDKDDVGDNPMP</sequence>
<dbReference type="RefSeq" id="WP_134426919.1">
    <property type="nucleotide sequence ID" value="NZ_SOGQ01000009.1"/>
</dbReference>
<evidence type="ECO:0008006" key="4">
    <source>
        <dbReference type="Google" id="ProtNLM"/>
    </source>
</evidence>